<accession>A0A7W9EVB6</accession>
<evidence type="ECO:0000313" key="3">
    <source>
        <dbReference type="Proteomes" id="UP000546200"/>
    </source>
</evidence>
<feature type="transmembrane region" description="Helical" evidence="1">
    <location>
        <begin position="289"/>
        <end position="311"/>
    </location>
</feature>
<feature type="transmembrane region" description="Helical" evidence="1">
    <location>
        <begin position="385"/>
        <end position="406"/>
    </location>
</feature>
<keyword evidence="1" id="KW-0812">Transmembrane</keyword>
<proteinExistence type="predicted"/>
<feature type="transmembrane region" description="Helical" evidence="1">
    <location>
        <begin position="317"/>
        <end position="344"/>
    </location>
</feature>
<organism evidence="2 3">
    <name type="scientific">Sphingomonas aerophila</name>
    <dbReference type="NCBI Taxonomy" id="1344948"/>
    <lineage>
        <taxon>Bacteria</taxon>
        <taxon>Pseudomonadati</taxon>
        <taxon>Pseudomonadota</taxon>
        <taxon>Alphaproteobacteria</taxon>
        <taxon>Sphingomonadales</taxon>
        <taxon>Sphingomonadaceae</taxon>
        <taxon>Sphingomonas</taxon>
    </lineage>
</organism>
<dbReference type="EMBL" id="JACIJK010000008">
    <property type="protein sequence ID" value="MBB5716045.1"/>
    <property type="molecule type" value="Genomic_DNA"/>
</dbReference>
<keyword evidence="1" id="KW-1133">Transmembrane helix</keyword>
<dbReference type="Proteomes" id="UP000546200">
    <property type="component" value="Unassembled WGS sequence"/>
</dbReference>
<reference evidence="2 3" key="1">
    <citation type="submission" date="2020-08" db="EMBL/GenBank/DDBJ databases">
        <title>Genomic Encyclopedia of Type Strains, Phase IV (KMG-IV): sequencing the most valuable type-strain genomes for metagenomic binning, comparative biology and taxonomic classification.</title>
        <authorList>
            <person name="Goeker M."/>
        </authorList>
    </citation>
    <scope>NUCLEOTIDE SEQUENCE [LARGE SCALE GENOMIC DNA]</scope>
    <source>
        <strain evidence="2 3">DSM 100044</strain>
    </source>
</reference>
<gene>
    <name evidence="2" type="ORF">FHS94_002902</name>
</gene>
<evidence type="ECO:0000313" key="2">
    <source>
        <dbReference type="EMBL" id="MBB5716045.1"/>
    </source>
</evidence>
<name>A0A7W9EVB6_9SPHN</name>
<comment type="caution">
    <text evidence="2">The sequence shown here is derived from an EMBL/GenBank/DDBJ whole genome shotgun (WGS) entry which is preliminary data.</text>
</comment>
<keyword evidence="1" id="KW-0472">Membrane</keyword>
<dbReference type="AlphaFoldDB" id="A0A7W9EVB6"/>
<keyword evidence="3" id="KW-1185">Reference proteome</keyword>
<dbReference type="RefSeq" id="WP_184058918.1">
    <property type="nucleotide sequence ID" value="NZ_JACIJK010000008.1"/>
</dbReference>
<evidence type="ECO:0000256" key="1">
    <source>
        <dbReference type="SAM" id="Phobius"/>
    </source>
</evidence>
<sequence length="408" mass="44224">MQLALYQLGGADAFALLPLLNSAGFAISRIADEGGDLRVEELDGEAVGIELVASKPAVPDGIYPVLTRVGFDEIRARAPAEPIIWVHGLERVIDTVAVSWRPWDDAGDFRPESVTEPSRVVRILGSGDPLESVGRWLLRDPDTDVSGSLLSPWRSDAARALSRALAQEVETDGRLLFRGPPTTRFANDGAERVDVQSFSSLQRAAGWVYESSRELENRHGLLAAEVARTSMRDGDLPILAALMPSALEGARIAYGFGVSQQSRDALKTLSDLRKAVSDETARLSDATRAMVAAVTTSAVGNVGLIIARVTLSKDARFVAPAAVAIGIALAIYVGVVIWSGWHFLTIQQDLRRDWRDRLYRFLAEDEYQRMVADPVKAAERGFERASFCSGVIAVLLLAAIGLVTFLSK</sequence>
<protein>
    <submittedName>
        <fullName evidence="2">Putative DCC family thiol-disulfide oxidoreductase YuxK</fullName>
    </submittedName>
</protein>